<dbReference type="CDD" id="cd00267">
    <property type="entry name" value="ABC_ATPase"/>
    <property type="match status" value="1"/>
</dbReference>
<protein>
    <submittedName>
        <fullName evidence="2">DNA replication and repair protein RecF</fullName>
    </submittedName>
</protein>
<reference evidence="2" key="1">
    <citation type="submission" date="2019-08" db="EMBL/GenBank/DDBJ databases">
        <authorList>
            <person name="Kucharzyk K."/>
            <person name="Murdoch R.W."/>
            <person name="Higgins S."/>
            <person name="Loffler F."/>
        </authorList>
    </citation>
    <scope>NUCLEOTIDE SEQUENCE</scope>
</reference>
<accession>A0A644WDV3</accession>
<dbReference type="InterPro" id="IPR027417">
    <property type="entry name" value="P-loop_NTPase"/>
</dbReference>
<name>A0A644WDV3_9ZZZZ</name>
<dbReference type="InterPro" id="IPR051396">
    <property type="entry name" value="Bact_Antivir_Def_Nuclease"/>
</dbReference>
<organism evidence="2">
    <name type="scientific">bioreactor metagenome</name>
    <dbReference type="NCBI Taxonomy" id="1076179"/>
    <lineage>
        <taxon>unclassified sequences</taxon>
        <taxon>metagenomes</taxon>
        <taxon>ecological metagenomes</taxon>
    </lineage>
</organism>
<feature type="domain" description="Endonuclease GajA/Old nuclease/RecF-like AAA" evidence="1">
    <location>
        <begin position="1"/>
        <end position="378"/>
    </location>
</feature>
<gene>
    <name evidence="2" type="primary">recF_18</name>
    <name evidence="2" type="ORF">SDC9_46953</name>
</gene>
<evidence type="ECO:0000313" key="2">
    <source>
        <dbReference type="EMBL" id="MPM00723.1"/>
    </source>
</evidence>
<dbReference type="PANTHER" id="PTHR43581">
    <property type="entry name" value="ATP/GTP PHOSPHATASE"/>
    <property type="match status" value="1"/>
</dbReference>
<dbReference type="SUPFAM" id="SSF52540">
    <property type="entry name" value="P-loop containing nucleoside triphosphate hydrolases"/>
    <property type="match status" value="1"/>
</dbReference>
<dbReference type="AlphaFoldDB" id="A0A644WDV3"/>
<dbReference type="Gene3D" id="3.40.50.300">
    <property type="entry name" value="P-loop containing nucleotide triphosphate hydrolases"/>
    <property type="match status" value="1"/>
</dbReference>
<dbReference type="Pfam" id="PF13175">
    <property type="entry name" value="AAA_15"/>
    <property type="match status" value="1"/>
</dbReference>
<evidence type="ECO:0000259" key="1">
    <source>
        <dbReference type="Pfam" id="PF13175"/>
    </source>
</evidence>
<dbReference type="EMBL" id="VSSQ01000747">
    <property type="protein sequence ID" value="MPM00723.1"/>
    <property type="molecule type" value="Genomic_DNA"/>
</dbReference>
<proteinExistence type="predicted"/>
<sequence>MILKSLILKNFRSYQDFKIDFDNNLNVIIGKNDIGKSTLLEALEIFFNSEKIKIDIEDLCVNNTKPEISIILVFEVEEGKKYTFDTIPTSIEDEHLLNKDGLLEIHKIWDCSKDKITVSSLKQYIKSYYPVTFKDNPLICLKNSEIKKIYKDYKDAVESAGIEVRETTNSEMRQAIYKVSNCEEFKEILIPIDKIDGKDVWSSMSIDYPMFFLFQSDRANKDTDKDVQDPLRAITKTAIDEVIDDLEKVKKLIETSATKIGKETINKLAEMNPELARVLRPDVSNKAWDSLFSFSFIGDDNIPMNKRGSGVRRLILLNYFRAEAERQNKNGRNIIYAIEEPETSQHPNHQHLLIEALCEIANKEKTQVIITTHSPEVAKVCKDENLLLITKVEGKNELAQGDFKLKQIVNTLGIVPYLSKLVICVEGENDRNFLYEINQNIPELKEIIDLKSEQISIIPMQGSNLKTWVEREYLKDSNVIEYHLYDRDSDEKYKEVIESVNEKENKSFGQLTLLNQMENYIHFSLYESEFGIDCSTIKEKWHESDVPIYVRDKCARFVEKNKKAESIVKQIANSKLSKQMNMVLLTELVVAEEVKGWFEKIKSMYEI</sequence>
<comment type="caution">
    <text evidence="2">The sequence shown here is derived from an EMBL/GenBank/DDBJ whole genome shotgun (WGS) entry which is preliminary data.</text>
</comment>
<dbReference type="InterPro" id="IPR041685">
    <property type="entry name" value="AAA_GajA/Old/RecF-like"/>
</dbReference>
<dbReference type="PANTHER" id="PTHR43581:SF4">
    <property type="entry name" value="ATP_GTP PHOSPHATASE"/>
    <property type="match status" value="1"/>
</dbReference>